<name>A0ABS9XYA1_9ACTN</name>
<protein>
    <submittedName>
        <fullName evidence="2">DUF397 domain-containing protein</fullName>
    </submittedName>
</protein>
<evidence type="ECO:0000259" key="1">
    <source>
        <dbReference type="Pfam" id="PF04149"/>
    </source>
</evidence>
<feature type="domain" description="DUF397" evidence="1">
    <location>
        <begin position="6"/>
        <end position="57"/>
    </location>
</feature>
<evidence type="ECO:0000313" key="2">
    <source>
        <dbReference type="EMBL" id="MCI3269759.1"/>
    </source>
</evidence>
<sequence length="70" mass="7411">MGGSWSWRKGSTSTGGDKDCVEVAWTGRTVLVRDSKNRPGPVVAFTPAAWEGFLGTVSDLPPSGRTTTDL</sequence>
<dbReference type="Proteomes" id="UP001165269">
    <property type="component" value="Unassembled WGS sequence"/>
</dbReference>
<evidence type="ECO:0000313" key="3">
    <source>
        <dbReference type="Proteomes" id="UP001165269"/>
    </source>
</evidence>
<accession>A0ABS9XYA1</accession>
<dbReference type="InterPro" id="IPR007278">
    <property type="entry name" value="DUF397"/>
</dbReference>
<gene>
    <name evidence="2" type="ORF">MQP27_01355</name>
</gene>
<dbReference type="RefSeq" id="WP_242759527.1">
    <property type="nucleotide sequence ID" value="NZ_JALDAY010000001.1"/>
</dbReference>
<comment type="caution">
    <text evidence="2">The sequence shown here is derived from an EMBL/GenBank/DDBJ whole genome shotgun (WGS) entry which is preliminary data.</text>
</comment>
<keyword evidence="3" id="KW-1185">Reference proteome</keyword>
<dbReference type="EMBL" id="JALDAY010000001">
    <property type="protein sequence ID" value="MCI3269759.1"/>
    <property type="molecule type" value="Genomic_DNA"/>
</dbReference>
<proteinExistence type="predicted"/>
<dbReference type="Pfam" id="PF04149">
    <property type="entry name" value="DUF397"/>
    <property type="match status" value="1"/>
</dbReference>
<organism evidence="2 3">
    <name type="scientific">Streptomyces cylindrosporus</name>
    <dbReference type="NCBI Taxonomy" id="2927583"/>
    <lineage>
        <taxon>Bacteria</taxon>
        <taxon>Bacillati</taxon>
        <taxon>Actinomycetota</taxon>
        <taxon>Actinomycetes</taxon>
        <taxon>Kitasatosporales</taxon>
        <taxon>Streptomycetaceae</taxon>
        <taxon>Streptomyces</taxon>
    </lineage>
</organism>
<reference evidence="2" key="1">
    <citation type="submission" date="2022-03" db="EMBL/GenBank/DDBJ databases">
        <title>Streptomyces 7R015 and 7R016 isolated from Barleria lupulina in Thailand.</title>
        <authorList>
            <person name="Kanchanasin P."/>
            <person name="Phongsopitanun W."/>
            <person name="Tanasupawat S."/>
        </authorList>
    </citation>
    <scope>NUCLEOTIDE SEQUENCE</scope>
    <source>
        <strain evidence="2">7R015</strain>
    </source>
</reference>